<protein>
    <submittedName>
        <fullName evidence="1">Uncharacterized protein</fullName>
    </submittedName>
</protein>
<dbReference type="AlphaFoldDB" id="A0AA87U797"/>
<sequence>MAKERFGDILPQLQPFQYMAAYRSRFAISYHCEGSPEENPTAIPINQGSENVCIGFNIVVEPISANRLPPLYRTDQFRGCRFFKPVGDLGYDTVHASKSKKVVGMSVYIAGAWWLIGATW</sequence>
<reference evidence="1 2" key="1">
    <citation type="submission" date="2014-05" db="EMBL/GenBank/DDBJ databases">
        <title>Whole genome shotgun sequence of Rhizobium rhizogenes NBRC 13257.</title>
        <authorList>
            <person name="Katano-Makiyama Y."/>
            <person name="Hosoyama A."/>
            <person name="Hashimoto M."/>
            <person name="Hosoyama Y."/>
            <person name="Noguchi M."/>
            <person name="Tsuchikane K."/>
            <person name="Kimura A."/>
            <person name="Ohji S."/>
            <person name="Ichikawa N."/>
            <person name="Yamazoe A."/>
            <person name="Fujita N."/>
        </authorList>
    </citation>
    <scope>NUCLEOTIDE SEQUENCE [LARGE SCALE GENOMIC DNA]</scope>
    <source>
        <strain evidence="1 2">NBRC 13257</strain>
    </source>
</reference>
<proteinExistence type="predicted"/>
<evidence type="ECO:0000313" key="2">
    <source>
        <dbReference type="Proteomes" id="UP000026941"/>
    </source>
</evidence>
<gene>
    <name evidence="1" type="ORF">RRH01S_16_00190</name>
</gene>
<evidence type="ECO:0000313" key="1">
    <source>
        <dbReference type="EMBL" id="GAJ96069.1"/>
    </source>
</evidence>
<name>A0AA87U797_RHIRH</name>
<dbReference type="Proteomes" id="UP000026941">
    <property type="component" value="Unassembled WGS sequence"/>
</dbReference>
<dbReference type="EMBL" id="BAYX01000016">
    <property type="protein sequence ID" value="GAJ96069.1"/>
    <property type="molecule type" value="Genomic_DNA"/>
</dbReference>
<comment type="caution">
    <text evidence="1">The sequence shown here is derived from an EMBL/GenBank/DDBJ whole genome shotgun (WGS) entry which is preliminary data.</text>
</comment>
<accession>A0AA87U797</accession>
<organism evidence="1 2">
    <name type="scientific">Rhizobium rhizogenes NBRC 13257</name>
    <dbReference type="NCBI Taxonomy" id="1220581"/>
    <lineage>
        <taxon>Bacteria</taxon>
        <taxon>Pseudomonadati</taxon>
        <taxon>Pseudomonadota</taxon>
        <taxon>Alphaproteobacteria</taxon>
        <taxon>Hyphomicrobiales</taxon>
        <taxon>Rhizobiaceae</taxon>
        <taxon>Rhizobium/Agrobacterium group</taxon>
        <taxon>Rhizobium</taxon>
    </lineage>
</organism>